<name>A0ABW2LAK9_9BACT</name>
<dbReference type="Gene3D" id="3.40.30.10">
    <property type="entry name" value="Glutaredoxin"/>
    <property type="match status" value="1"/>
</dbReference>
<proteinExistence type="predicted"/>
<dbReference type="Pfam" id="PF13905">
    <property type="entry name" value="Thioredoxin_8"/>
    <property type="match status" value="1"/>
</dbReference>
<evidence type="ECO:0000313" key="2">
    <source>
        <dbReference type="EMBL" id="MFC7339494.1"/>
    </source>
</evidence>
<evidence type="ECO:0000259" key="1">
    <source>
        <dbReference type="Pfam" id="PF13905"/>
    </source>
</evidence>
<comment type="caution">
    <text evidence="2">The sequence shown here is derived from an EMBL/GenBank/DDBJ whole genome shotgun (WGS) entry which is preliminary data.</text>
</comment>
<dbReference type="EMBL" id="JBHTBS010000018">
    <property type="protein sequence ID" value="MFC7339494.1"/>
    <property type="molecule type" value="Genomic_DNA"/>
</dbReference>
<keyword evidence="3" id="KW-1185">Reference proteome</keyword>
<dbReference type="Proteomes" id="UP001596472">
    <property type="component" value="Unassembled WGS sequence"/>
</dbReference>
<dbReference type="RefSeq" id="WP_379716421.1">
    <property type="nucleotide sequence ID" value="NZ_JBHTBS010000018.1"/>
</dbReference>
<accession>A0ABW2LAK9</accession>
<feature type="domain" description="Thioredoxin-like fold" evidence="1">
    <location>
        <begin position="190"/>
        <end position="285"/>
    </location>
</feature>
<organism evidence="2 3">
    <name type="scientific">Haloferula chungangensis</name>
    <dbReference type="NCBI Taxonomy" id="1048331"/>
    <lineage>
        <taxon>Bacteria</taxon>
        <taxon>Pseudomonadati</taxon>
        <taxon>Verrucomicrobiota</taxon>
        <taxon>Verrucomicrobiia</taxon>
        <taxon>Verrucomicrobiales</taxon>
        <taxon>Verrucomicrobiaceae</taxon>
        <taxon>Haloferula</taxon>
    </lineage>
</organism>
<reference evidence="3" key="1">
    <citation type="journal article" date="2019" name="Int. J. Syst. Evol. Microbiol.">
        <title>The Global Catalogue of Microorganisms (GCM) 10K type strain sequencing project: providing services to taxonomists for standard genome sequencing and annotation.</title>
        <authorList>
            <consortium name="The Broad Institute Genomics Platform"/>
            <consortium name="The Broad Institute Genome Sequencing Center for Infectious Disease"/>
            <person name="Wu L."/>
            <person name="Ma J."/>
        </authorList>
    </citation>
    <scope>NUCLEOTIDE SEQUENCE [LARGE SCALE GENOMIC DNA]</scope>
    <source>
        <strain evidence="3">CGMCC 4.1467</strain>
    </source>
</reference>
<dbReference type="InterPro" id="IPR036249">
    <property type="entry name" value="Thioredoxin-like_sf"/>
</dbReference>
<evidence type="ECO:0000313" key="3">
    <source>
        <dbReference type="Proteomes" id="UP001596472"/>
    </source>
</evidence>
<protein>
    <submittedName>
        <fullName evidence="2">Thioredoxin-like domain-containing protein</fullName>
    </submittedName>
</protein>
<dbReference type="InterPro" id="IPR012336">
    <property type="entry name" value="Thioredoxin-like_fold"/>
</dbReference>
<dbReference type="SUPFAM" id="SSF52833">
    <property type="entry name" value="Thioredoxin-like"/>
    <property type="match status" value="1"/>
</dbReference>
<gene>
    <name evidence="2" type="ORF">ACFQY0_20040</name>
</gene>
<sequence>MRSLLASFIFLSSLCAEEVEPDPYEGLTPLQAAVEHMLSERESKEALDKAIEAARKQGASEQAILEARFIFHVDRREDDILASMAPEFVARRDDFKLAESEIFGLREDWLAVVEYVQSIAALKDNDQAAFKKHITEAFWLSPRQGVAFAPHIERLRLDEAMKKVKIDFTRSFHTLTGDSVTLASLTEGKKALLLHFWSPWSRECEASINDFIVSEKELAANNIVVVSVIGETTPEAVTDTDAIFSTIGKKPPGTWIRDTEKASLSRQLRIQNVPMMVLIGLDGKVLFNGHPAEKRLWEALGGIAPGITRPPVDDGH</sequence>